<evidence type="ECO:0000256" key="2">
    <source>
        <dbReference type="ARBA" id="ARBA00009348"/>
    </source>
</evidence>
<dbReference type="GO" id="GO:0004308">
    <property type="term" value="F:exo-alpha-sialidase activity"/>
    <property type="evidence" value="ECO:0007669"/>
    <property type="project" value="UniProtKB-EC"/>
</dbReference>
<evidence type="ECO:0000256" key="5">
    <source>
        <dbReference type="ARBA" id="ARBA00022737"/>
    </source>
</evidence>
<dbReference type="SUPFAM" id="SSF49899">
    <property type="entry name" value="Concanavalin A-like lectins/glucanases"/>
    <property type="match status" value="1"/>
</dbReference>
<keyword evidence="4 8" id="KW-0732">Signal</keyword>
<dbReference type="PANTHER" id="PTHR10628:SF30">
    <property type="entry name" value="EXO-ALPHA-SIALIDASE"/>
    <property type="match status" value="1"/>
</dbReference>
<comment type="caution">
    <text evidence="11">The sequence shown here is derived from an EMBL/GenBank/DDBJ whole genome shotgun (WGS) entry which is preliminary data.</text>
</comment>
<keyword evidence="5" id="KW-0677">Repeat</keyword>
<dbReference type="GO" id="GO:0005737">
    <property type="term" value="C:cytoplasm"/>
    <property type="evidence" value="ECO:0007669"/>
    <property type="project" value="TreeGrafter"/>
</dbReference>
<comment type="similarity">
    <text evidence="2">Belongs to the glycosyl hydrolase 33 family.</text>
</comment>
<dbReference type="OrthoDB" id="7294637at2"/>
<dbReference type="RefSeq" id="WP_094366396.1">
    <property type="nucleotide sequence ID" value="NZ_NOJY02000006.1"/>
</dbReference>
<evidence type="ECO:0000256" key="1">
    <source>
        <dbReference type="ARBA" id="ARBA00000427"/>
    </source>
</evidence>
<dbReference type="AlphaFoldDB" id="A0A371J6U7"/>
<dbReference type="InterPro" id="IPR023364">
    <property type="entry name" value="Trans_sialidase_dom3"/>
</dbReference>
<gene>
    <name evidence="11" type="ORF">CHL78_004715</name>
</gene>
<evidence type="ECO:0000259" key="9">
    <source>
        <dbReference type="Pfam" id="PF02973"/>
    </source>
</evidence>
<dbReference type="InterPro" id="IPR036278">
    <property type="entry name" value="Sialidase_sf"/>
</dbReference>
<keyword evidence="12" id="KW-1185">Reference proteome</keyword>
<dbReference type="Pfam" id="PF02973">
    <property type="entry name" value="Sialidase"/>
    <property type="match status" value="1"/>
</dbReference>
<dbReference type="Gene3D" id="2.60.120.200">
    <property type="match status" value="1"/>
</dbReference>
<dbReference type="Gene3D" id="2.120.10.10">
    <property type="match status" value="1"/>
</dbReference>
<evidence type="ECO:0000256" key="6">
    <source>
        <dbReference type="ARBA" id="ARBA00022801"/>
    </source>
</evidence>
<dbReference type="SUPFAM" id="SSF50939">
    <property type="entry name" value="Sialidases"/>
    <property type="match status" value="1"/>
</dbReference>
<dbReference type="GO" id="GO:0016020">
    <property type="term" value="C:membrane"/>
    <property type="evidence" value="ECO:0007669"/>
    <property type="project" value="TreeGrafter"/>
</dbReference>
<dbReference type="InterPro" id="IPR011040">
    <property type="entry name" value="Sialidase"/>
</dbReference>
<protein>
    <recommendedName>
        <fullName evidence="3">exo-alpha-sialidase</fullName>
        <ecNumber evidence="3">3.2.1.18</ecNumber>
    </recommendedName>
</protein>
<feature type="domain" description="Sialidase" evidence="10">
    <location>
        <begin position="269"/>
        <end position="617"/>
    </location>
</feature>
<sequence>MRNKRIAVGIIATIVASNSFISLAATTNGNDLVSPILSQEISESLLANNDQENNSSKVGSYENIRINSSSAVVDISDKIEELKTLEEGTIVARFKGNDDNLSSLIGISNNSKSSTHFHLYKSGGRVGVEIRDEASKLNKHIYADVTLNKGFNTVAFKVEKDKSYSLYLNGKLVKTENTNDTKFLKDISGLNSAYLGKTPRLTGNQYPFTGDIDFIDIYNGSVSDSYLISKTGETSTPSVEEVLPEDAYKSEPVDLFKPGFLNSNAYRIPALFTTKAGTVLASIDARIDHGGDAPNNIDTAIRRSEDGGKTWDDGQIILDYPDKASAIDTAMVQDEKTGRIFLLVTHFASGYGFPSSKTGSGYKEIDGERYLLLHDESNKEYTVREEGKVYDSEGNITEYTVDEDKNLYQNGEIKDNVLSRTSPLKVLGTSFLSLIHSDDDGKTWSKPVDLNKEVKEDWMRFLGTGPGRGHRIENGKYAGRLVFPIYLTNSAGFQSSGAIYSDDNGETWNIGETATDGRDMGNGQVGNAQTQTSGNQLTECQVVEMPNGQLKMFMRNTGNYVRIATSFDGGQTWDNDVVEDKSLREPYCQLSVMNYSQEVDGKQALIFSNPNASSRANGTVRVGLISQNGTHENGEPKYEFDWKYSKLVKPGYFAYSCLTELPNGNVGLFYEGTDVKEMSYTEMNLDYIKHNSEESSTSAKLESVMIEGNKESYKAGDELKLNLKFSQNVSIMGDRNLTVKIGGTEVALKMSGYNNQKEVSFVGIIHEGVQAGRHEIVVKANTNMEIINIYNKVLILNEDTNTSTNIQIG</sequence>
<comment type="catalytic activity">
    <reaction evidence="1">
        <text>Hydrolysis of alpha-(2-&gt;3)-, alpha-(2-&gt;6)-, alpha-(2-&gt;8)- glycosidic linkages of terminal sialic acid residues in oligosaccharides, glycoproteins, glycolipids, colominic acid and synthetic substrates.</text>
        <dbReference type="EC" id="3.2.1.18"/>
    </reaction>
</comment>
<evidence type="ECO:0000256" key="4">
    <source>
        <dbReference type="ARBA" id="ARBA00022729"/>
    </source>
</evidence>
<evidence type="ECO:0000256" key="8">
    <source>
        <dbReference type="SAM" id="SignalP"/>
    </source>
</evidence>
<feature type="chain" id="PRO_5016961209" description="exo-alpha-sialidase" evidence="8">
    <location>
        <begin position="25"/>
        <end position="809"/>
    </location>
</feature>
<proteinExistence type="inferred from homology"/>
<name>A0A371J6U7_9FIRM</name>
<dbReference type="PANTHER" id="PTHR10628">
    <property type="entry name" value="SIALIDASE"/>
    <property type="match status" value="1"/>
</dbReference>
<dbReference type="Proteomes" id="UP000215694">
    <property type="component" value="Unassembled WGS sequence"/>
</dbReference>
<evidence type="ECO:0000313" key="12">
    <source>
        <dbReference type="Proteomes" id="UP000215694"/>
    </source>
</evidence>
<dbReference type="CDD" id="cd15482">
    <property type="entry name" value="Sialidase_non-viral"/>
    <property type="match status" value="1"/>
</dbReference>
<dbReference type="Gene3D" id="2.40.220.10">
    <property type="entry name" value="Intramolecular Trans-sialidase, Domain 3"/>
    <property type="match status" value="1"/>
</dbReference>
<dbReference type="Pfam" id="PF13859">
    <property type="entry name" value="BNR_3"/>
    <property type="match status" value="1"/>
</dbReference>
<keyword evidence="7" id="KW-0326">Glycosidase</keyword>
<feature type="domain" description="Glycoside hydrolase family 33 N-terminal" evidence="9">
    <location>
        <begin position="57"/>
        <end position="234"/>
    </location>
</feature>
<feature type="signal peptide" evidence="8">
    <location>
        <begin position="1"/>
        <end position="24"/>
    </location>
</feature>
<dbReference type="GO" id="GO:0006689">
    <property type="term" value="P:ganglioside catabolic process"/>
    <property type="evidence" value="ECO:0007669"/>
    <property type="project" value="TreeGrafter"/>
</dbReference>
<evidence type="ECO:0000256" key="7">
    <source>
        <dbReference type="ARBA" id="ARBA00023295"/>
    </source>
</evidence>
<dbReference type="EMBL" id="NOJY02000006">
    <property type="protein sequence ID" value="RDY28492.1"/>
    <property type="molecule type" value="Genomic_DNA"/>
</dbReference>
<organism evidence="11 12">
    <name type="scientific">Romboutsia weinsteinii</name>
    <dbReference type="NCBI Taxonomy" id="2020949"/>
    <lineage>
        <taxon>Bacteria</taxon>
        <taxon>Bacillati</taxon>
        <taxon>Bacillota</taxon>
        <taxon>Clostridia</taxon>
        <taxon>Peptostreptococcales</taxon>
        <taxon>Peptostreptococcaceae</taxon>
        <taxon>Romboutsia</taxon>
    </lineage>
</organism>
<evidence type="ECO:0000259" key="10">
    <source>
        <dbReference type="Pfam" id="PF13859"/>
    </source>
</evidence>
<dbReference type="GO" id="GO:0009313">
    <property type="term" value="P:oligosaccharide catabolic process"/>
    <property type="evidence" value="ECO:0007669"/>
    <property type="project" value="TreeGrafter"/>
</dbReference>
<evidence type="ECO:0000313" key="11">
    <source>
        <dbReference type="EMBL" id="RDY28492.1"/>
    </source>
</evidence>
<reference evidence="11 12" key="1">
    <citation type="journal article" date="2017" name="Genome Announc.">
        <title>Draft Genome Sequence of Romboutsia weinsteinii sp. nov. Strain CCRI-19649(T) Isolated from Surface Water.</title>
        <authorList>
            <person name="Maheux A.F."/>
            <person name="Boudreau D.K."/>
            <person name="Berube E."/>
            <person name="Boissinot M."/>
            <person name="Cantin P."/>
            <person name="Raymond F."/>
            <person name="Corbeil J."/>
            <person name="Omar R.F."/>
            <person name="Bergeron M.G."/>
        </authorList>
    </citation>
    <scope>NUCLEOTIDE SEQUENCE [LARGE SCALE GENOMIC DNA]</scope>
    <source>
        <strain evidence="11 12">CCRI-19649</strain>
    </source>
</reference>
<accession>A0A371J6U7</accession>
<evidence type="ECO:0000256" key="3">
    <source>
        <dbReference type="ARBA" id="ARBA00012733"/>
    </source>
</evidence>
<dbReference type="EC" id="3.2.1.18" evidence="3"/>
<dbReference type="InterPro" id="IPR026856">
    <property type="entry name" value="Sialidase_fam"/>
</dbReference>
<keyword evidence="6" id="KW-0378">Hydrolase</keyword>
<dbReference type="InterPro" id="IPR013320">
    <property type="entry name" value="ConA-like_dom_sf"/>
</dbReference>
<dbReference type="InterPro" id="IPR004124">
    <property type="entry name" value="Glyco_hydro_33_N"/>
</dbReference>